<organism evidence="1 2">
    <name type="scientific">Staphylococcus cohnii subsp. cohnii</name>
    <dbReference type="NCBI Taxonomy" id="74704"/>
    <lineage>
        <taxon>Bacteria</taxon>
        <taxon>Bacillati</taxon>
        <taxon>Bacillota</taxon>
        <taxon>Bacilli</taxon>
        <taxon>Bacillales</taxon>
        <taxon>Staphylococcaceae</taxon>
        <taxon>Staphylococcus</taxon>
        <taxon>Staphylococcus cohnii species complex</taxon>
    </lineage>
</organism>
<sequence>MKLLNFNSNSIIVNRDQWNGTFKRFVSMDCIFTIVSAFTAIEKLLYSQKVLNPKL</sequence>
<evidence type="ECO:0000313" key="1">
    <source>
        <dbReference type="EMBL" id="KKI63395.1"/>
    </source>
</evidence>
<protein>
    <submittedName>
        <fullName evidence="1">Uncharacterized protein</fullName>
    </submittedName>
</protein>
<dbReference type="AlphaFoldDB" id="A0A0M2NZK2"/>
<evidence type="ECO:0000313" key="2">
    <source>
        <dbReference type="Proteomes" id="UP000034455"/>
    </source>
</evidence>
<comment type="caution">
    <text evidence="1">The sequence shown here is derived from an EMBL/GenBank/DDBJ whole genome shotgun (WGS) entry which is preliminary data.</text>
</comment>
<dbReference type="EMBL" id="LAKJ01000014">
    <property type="protein sequence ID" value="KKI63395.1"/>
    <property type="molecule type" value="Genomic_DNA"/>
</dbReference>
<gene>
    <name evidence="1" type="ORF">UF66_0812</name>
</gene>
<reference evidence="1 2" key="1">
    <citation type="submission" date="2015-03" db="EMBL/GenBank/DDBJ databases">
        <title>Genome Assembly of Staphylococcus cohnii subsp. cohnii strain G22B2.</title>
        <authorList>
            <person name="Nair G."/>
            <person name="Kaur G."/>
            <person name="Khatri I."/>
            <person name="Singh N.K."/>
            <person name="Sathyabama S."/>
            <person name="Maurya S.K."/>
            <person name="Subramanian S."/>
            <person name="Agrewala J.N."/>
            <person name="Mayilraj S."/>
        </authorList>
    </citation>
    <scope>NUCLEOTIDE SEQUENCE [LARGE SCALE GENOMIC DNA]</scope>
    <source>
        <strain evidence="1 2">G22B2</strain>
    </source>
</reference>
<proteinExistence type="predicted"/>
<dbReference type="PATRIC" id="fig|74704.6.peg.827"/>
<accession>A0A0M2NZK2</accession>
<dbReference type="Proteomes" id="UP000034455">
    <property type="component" value="Unassembled WGS sequence"/>
</dbReference>
<name>A0A0M2NZK2_STACC</name>